<evidence type="ECO:0000313" key="1">
    <source>
        <dbReference type="EMBL" id="GBE87742.1"/>
    </source>
</evidence>
<proteinExistence type="predicted"/>
<dbReference type="AlphaFoldDB" id="A0A401H016"/>
<gene>
    <name evidence="1" type="ORF">SCP_1104190</name>
</gene>
<comment type="caution">
    <text evidence="1">The sequence shown here is derived from an EMBL/GenBank/DDBJ whole genome shotgun (WGS) entry which is preliminary data.</text>
</comment>
<accession>A0A401H016</accession>
<dbReference type="Proteomes" id="UP000287166">
    <property type="component" value="Unassembled WGS sequence"/>
</dbReference>
<evidence type="ECO:0000313" key="2">
    <source>
        <dbReference type="Proteomes" id="UP000287166"/>
    </source>
</evidence>
<dbReference type="InParanoid" id="A0A401H016"/>
<dbReference type="GeneID" id="38784659"/>
<protein>
    <recommendedName>
        <fullName evidence="3">F-box domain-containing protein</fullName>
    </recommendedName>
</protein>
<dbReference type="EMBL" id="BFAD01000011">
    <property type="protein sequence ID" value="GBE87742.1"/>
    <property type="molecule type" value="Genomic_DNA"/>
</dbReference>
<keyword evidence="2" id="KW-1185">Reference proteome</keyword>
<organism evidence="1 2">
    <name type="scientific">Sparassis crispa</name>
    <dbReference type="NCBI Taxonomy" id="139825"/>
    <lineage>
        <taxon>Eukaryota</taxon>
        <taxon>Fungi</taxon>
        <taxon>Dikarya</taxon>
        <taxon>Basidiomycota</taxon>
        <taxon>Agaricomycotina</taxon>
        <taxon>Agaricomycetes</taxon>
        <taxon>Polyporales</taxon>
        <taxon>Sparassidaceae</taxon>
        <taxon>Sparassis</taxon>
    </lineage>
</organism>
<reference evidence="1 2" key="1">
    <citation type="journal article" date="2018" name="Sci. Rep.">
        <title>Genome sequence of the cauliflower mushroom Sparassis crispa (Hanabiratake) and its association with beneficial usage.</title>
        <authorList>
            <person name="Kiyama R."/>
            <person name="Furutani Y."/>
            <person name="Kawaguchi K."/>
            <person name="Nakanishi T."/>
        </authorList>
    </citation>
    <scope>NUCLEOTIDE SEQUENCE [LARGE SCALE GENOMIC DNA]</scope>
</reference>
<sequence>MASRPRNISLHLIRTSDQELMLYNFTECLETFQLEINHTSLYGLNADMIWPRVTTLRIHASESFQISHLARAFPNVQHFKCSHPLPMLPDLHPHWSYLDEVDTSSPIELYSRVRRIRFRYDRGTEPEENNRVALAMLQRASPVILKCEVHPEVVERIPEVAPDLKHLTIFLRDGRGELIDLVVSAQSLTTSRALRKLPLVALSVGLCTQSPLYDVPRLRDTAQRIVVALPTLEYISFDTLDSLGFPRTCCWFRVTTRGVCLPQLNVLSQAEIGVVESELLSLDRG</sequence>
<evidence type="ECO:0008006" key="3">
    <source>
        <dbReference type="Google" id="ProtNLM"/>
    </source>
</evidence>
<name>A0A401H016_9APHY</name>
<dbReference type="RefSeq" id="XP_027618655.1">
    <property type="nucleotide sequence ID" value="XM_027762854.1"/>
</dbReference>